<dbReference type="PANTHER" id="PTHR10073">
    <property type="entry name" value="DNA MISMATCH REPAIR PROTEIN MLH, PMS, MUTL"/>
    <property type="match status" value="1"/>
</dbReference>
<dbReference type="InterPro" id="IPR037198">
    <property type="entry name" value="MutL_C_sf"/>
</dbReference>
<feature type="region of interest" description="Disordered" evidence="3">
    <location>
        <begin position="546"/>
        <end position="569"/>
    </location>
</feature>
<dbReference type="Gene3D" id="3.30.565.10">
    <property type="entry name" value="Histidine kinase-like ATPase, C-terminal domain"/>
    <property type="match status" value="1"/>
</dbReference>
<proteinExistence type="inferred from homology"/>
<dbReference type="Proteomes" id="UP000594454">
    <property type="component" value="Chromosome 3"/>
</dbReference>
<dbReference type="FunCoup" id="A0A7R8UNB2">
    <property type="interactions" value="1587"/>
</dbReference>
<dbReference type="InterPro" id="IPR014790">
    <property type="entry name" value="MutL_C"/>
</dbReference>
<dbReference type="SMART" id="SM01340">
    <property type="entry name" value="DNA_mis_repair"/>
    <property type="match status" value="1"/>
</dbReference>
<name>A0A7R8UNB2_HERIL</name>
<dbReference type="Pfam" id="PF01119">
    <property type="entry name" value="DNA_mis_repair"/>
    <property type="match status" value="1"/>
</dbReference>
<dbReference type="GO" id="GO:0005524">
    <property type="term" value="F:ATP binding"/>
    <property type="evidence" value="ECO:0007669"/>
    <property type="project" value="InterPro"/>
</dbReference>
<evidence type="ECO:0000256" key="2">
    <source>
        <dbReference type="ARBA" id="ARBA00022763"/>
    </source>
</evidence>
<sequence length="832" mass="93545">MEPEQIECADESSKEIKAIGKDTVHRICSGQVVLSLAIAVKELVENCIDAGATLVEVKLKKQGLESIEVVDNGAGVEEKNFQGLTAKHYTSKLRDFEDLRSVDTFGFRGEALSSLCALCDVSITTRHTSAEIGTKLELDHSGNIKIQTACARCIGTTVTLTNIFGTLPVRQRELSKNIKAEFNKMCQILRAYCLVTKGVRIICTNQNSKGIWQTFLCTRGSQTALANIEDIYGAKEIQNLMEIKQPVEEGKEEGNILDLQDLNTSLDISTSNIELSHLAKFKFEGWISSCAHGSGHKLKDRQYFFVNSRPCEPKQIIKAVNEIYHRYNLREYPFVYLNILTSKSDVDVNLTPDKRQLLINNEKLLILAIKLALTKTFQVVPSTFRPDQTIHSVDLNKTAEKEDDDENFDLTSSQEKFKSMLSQWKATGNTGGNEPIPKVTKRKQMDEITVQKMKLAKIQQYLERDAGSSVPSAKTSPCKVQQNETSKLAIRSPEKSATEEEASSSSPSADTDDYDQPPVKAVKMEIFEPISTTRSEQEVQAIAETHTSSVAASDSDEEPPSQDLVYDDDSNDIGKTFFEESETISITPDEIEALVIREEKLAKSSRDKANLAKLKFKAEINPSKNKNAEEELEGGITKDMFARMDIIGQYNLGFIIVKFDDDLFIVDQHATDEMYNFEMLQRSTQLQSQKLAVPKTLEFTTVNEMILMDNLEVFKANGFEFEIDQEAPATRRVKLLSKPFSKNWEFGKNDIDELIFMLHDAPPNTMCRPSRIRSMFASRACRKSVMIGTALKQTTMRQLIDHMGEVDKPWNCPHGRPTMRHLVNLAMLNDQT</sequence>
<dbReference type="InterPro" id="IPR002099">
    <property type="entry name" value="MutL/Mlh/PMS"/>
</dbReference>
<dbReference type="SUPFAM" id="SSF54211">
    <property type="entry name" value="Ribosomal protein S5 domain 2-like"/>
    <property type="match status" value="1"/>
</dbReference>
<reference evidence="6 7" key="1">
    <citation type="submission" date="2020-11" db="EMBL/GenBank/DDBJ databases">
        <authorList>
            <person name="Wallbank WR R."/>
            <person name="Pardo Diaz C."/>
            <person name="Kozak K."/>
            <person name="Martin S."/>
            <person name="Jiggins C."/>
            <person name="Moest M."/>
            <person name="Warren A I."/>
            <person name="Generalovic N T."/>
            <person name="Byers J.R.P. K."/>
            <person name="Montejo-Kovacevich G."/>
            <person name="Yen C E."/>
        </authorList>
    </citation>
    <scope>NUCLEOTIDE SEQUENCE [LARGE SCALE GENOMIC DNA]</scope>
</reference>
<gene>
    <name evidence="6" type="ORF">HERILL_LOCUS6607</name>
</gene>
<dbReference type="InterPro" id="IPR014721">
    <property type="entry name" value="Ribsml_uS5_D2-typ_fold_subgr"/>
</dbReference>
<dbReference type="InterPro" id="IPR042120">
    <property type="entry name" value="MutL_C_dimsub"/>
</dbReference>
<feature type="domain" description="MutL C-terminal dimerisation" evidence="4">
    <location>
        <begin position="646"/>
        <end position="791"/>
    </location>
</feature>
<dbReference type="InterPro" id="IPR020568">
    <property type="entry name" value="Ribosomal_Su5_D2-typ_SF"/>
</dbReference>
<evidence type="ECO:0008006" key="8">
    <source>
        <dbReference type="Google" id="ProtNLM"/>
    </source>
</evidence>
<dbReference type="GO" id="GO:0030983">
    <property type="term" value="F:mismatched DNA binding"/>
    <property type="evidence" value="ECO:0007669"/>
    <property type="project" value="InterPro"/>
</dbReference>
<dbReference type="Pfam" id="PF13589">
    <property type="entry name" value="HATPase_c_3"/>
    <property type="match status" value="1"/>
</dbReference>
<dbReference type="SUPFAM" id="SSF118116">
    <property type="entry name" value="DNA mismatch repair protein MutL"/>
    <property type="match status" value="1"/>
</dbReference>
<dbReference type="EMBL" id="LR899011">
    <property type="protein sequence ID" value="CAD7083664.1"/>
    <property type="molecule type" value="Genomic_DNA"/>
</dbReference>
<dbReference type="InterPro" id="IPR042121">
    <property type="entry name" value="MutL_C_regsub"/>
</dbReference>
<dbReference type="GO" id="GO:0032389">
    <property type="term" value="C:MutLalpha complex"/>
    <property type="evidence" value="ECO:0007669"/>
    <property type="project" value="TreeGrafter"/>
</dbReference>
<dbReference type="SUPFAM" id="SSF55874">
    <property type="entry name" value="ATPase domain of HSP90 chaperone/DNA topoisomerase II/histidine kinase"/>
    <property type="match status" value="1"/>
</dbReference>
<dbReference type="CDD" id="cd03484">
    <property type="entry name" value="MutL_Trans_hPMS_2_like"/>
    <property type="match status" value="1"/>
</dbReference>
<evidence type="ECO:0000256" key="3">
    <source>
        <dbReference type="SAM" id="MobiDB-lite"/>
    </source>
</evidence>
<dbReference type="Pfam" id="PF08676">
    <property type="entry name" value="MutL_C"/>
    <property type="match status" value="1"/>
</dbReference>
<dbReference type="InParanoid" id="A0A7R8UNB2"/>
<evidence type="ECO:0000259" key="4">
    <source>
        <dbReference type="SMART" id="SM00853"/>
    </source>
</evidence>
<feature type="compositionally biased region" description="Acidic residues" evidence="3">
    <location>
        <begin position="554"/>
        <end position="569"/>
    </location>
</feature>
<evidence type="ECO:0000259" key="5">
    <source>
        <dbReference type="SMART" id="SM01340"/>
    </source>
</evidence>
<dbReference type="AlphaFoldDB" id="A0A7R8UNB2"/>
<dbReference type="OrthoDB" id="10254304at2759"/>
<organism evidence="6 7">
    <name type="scientific">Hermetia illucens</name>
    <name type="common">Black soldier fly</name>
    <dbReference type="NCBI Taxonomy" id="343691"/>
    <lineage>
        <taxon>Eukaryota</taxon>
        <taxon>Metazoa</taxon>
        <taxon>Ecdysozoa</taxon>
        <taxon>Arthropoda</taxon>
        <taxon>Hexapoda</taxon>
        <taxon>Insecta</taxon>
        <taxon>Pterygota</taxon>
        <taxon>Neoptera</taxon>
        <taxon>Endopterygota</taxon>
        <taxon>Diptera</taxon>
        <taxon>Brachycera</taxon>
        <taxon>Stratiomyomorpha</taxon>
        <taxon>Stratiomyidae</taxon>
        <taxon>Hermetiinae</taxon>
        <taxon>Hermetia</taxon>
    </lineage>
</organism>
<dbReference type="SMART" id="SM00853">
    <property type="entry name" value="MutL_C"/>
    <property type="match status" value="1"/>
</dbReference>
<dbReference type="PROSITE" id="PS00058">
    <property type="entry name" value="DNA_MISMATCH_REPAIR_1"/>
    <property type="match status" value="1"/>
</dbReference>
<evidence type="ECO:0000313" key="6">
    <source>
        <dbReference type="EMBL" id="CAD7083664.1"/>
    </source>
</evidence>
<dbReference type="GO" id="GO:0140664">
    <property type="term" value="F:ATP-dependent DNA damage sensor activity"/>
    <property type="evidence" value="ECO:0007669"/>
    <property type="project" value="InterPro"/>
</dbReference>
<dbReference type="GO" id="GO:0016887">
    <property type="term" value="F:ATP hydrolysis activity"/>
    <property type="evidence" value="ECO:0007669"/>
    <property type="project" value="InterPro"/>
</dbReference>
<comment type="similarity">
    <text evidence="1">Belongs to the DNA mismatch repair MutL/HexB family.</text>
</comment>
<feature type="domain" description="DNA mismatch repair protein S5" evidence="5">
    <location>
        <begin position="228"/>
        <end position="378"/>
    </location>
</feature>
<dbReference type="InterPro" id="IPR036890">
    <property type="entry name" value="HATPase_C_sf"/>
</dbReference>
<accession>A0A7R8UNB2</accession>
<dbReference type="Gene3D" id="3.30.1370.100">
    <property type="entry name" value="MutL, C-terminal domain, regulatory subdomain"/>
    <property type="match status" value="1"/>
</dbReference>
<dbReference type="NCBIfam" id="TIGR00585">
    <property type="entry name" value="mutl"/>
    <property type="match status" value="1"/>
</dbReference>
<dbReference type="FunFam" id="3.30.565.10:FF:000014">
    <property type="entry name" value="Mismatch repair endonuclease pms1, putative"/>
    <property type="match status" value="1"/>
</dbReference>
<dbReference type="FunFam" id="3.30.1540.20:FF:000019">
    <property type="entry name" value="PMS1 homolog 2, mismatch repair system component"/>
    <property type="match status" value="1"/>
</dbReference>
<dbReference type="PANTHER" id="PTHR10073:SF52">
    <property type="entry name" value="MISMATCH REPAIR ENDONUCLEASE PMS2"/>
    <property type="match status" value="1"/>
</dbReference>
<keyword evidence="2" id="KW-0227">DNA damage</keyword>
<feature type="compositionally biased region" description="Polar residues" evidence="3">
    <location>
        <begin position="469"/>
        <end position="486"/>
    </location>
</feature>
<keyword evidence="7" id="KW-1185">Reference proteome</keyword>
<dbReference type="GO" id="GO:0006298">
    <property type="term" value="P:mismatch repair"/>
    <property type="evidence" value="ECO:0007669"/>
    <property type="project" value="InterPro"/>
</dbReference>
<evidence type="ECO:0000256" key="1">
    <source>
        <dbReference type="ARBA" id="ARBA00006082"/>
    </source>
</evidence>
<dbReference type="FunFam" id="3.30.1370.100:FF:000001">
    <property type="entry name" value="Mismatch repair endonuclease pms1, putative"/>
    <property type="match status" value="1"/>
</dbReference>
<dbReference type="InterPro" id="IPR013507">
    <property type="entry name" value="DNA_mismatch_S5_2-like"/>
</dbReference>
<dbReference type="Gene3D" id="3.30.1540.20">
    <property type="entry name" value="MutL, C-terminal domain, dimerisation subdomain"/>
    <property type="match status" value="1"/>
</dbReference>
<dbReference type="Gene3D" id="3.30.230.10">
    <property type="match status" value="1"/>
</dbReference>
<evidence type="ECO:0000313" key="7">
    <source>
        <dbReference type="Proteomes" id="UP000594454"/>
    </source>
</evidence>
<feature type="region of interest" description="Disordered" evidence="3">
    <location>
        <begin position="464"/>
        <end position="516"/>
    </location>
</feature>
<dbReference type="OMA" id="MRPRRMP"/>
<dbReference type="CDD" id="cd16926">
    <property type="entry name" value="HATPase_MutL-MLH-PMS-like"/>
    <property type="match status" value="1"/>
</dbReference>
<dbReference type="InterPro" id="IPR038973">
    <property type="entry name" value="MutL/Mlh/Pms-like"/>
</dbReference>
<dbReference type="InterPro" id="IPR014762">
    <property type="entry name" value="DNA_mismatch_repair_CS"/>
</dbReference>
<protein>
    <recommendedName>
        <fullName evidence="8">Mismatch repair endonuclease PMS2</fullName>
    </recommendedName>
</protein>